<evidence type="ECO:0000256" key="1">
    <source>
        <dbReference type="ARBA" id="ARBA00009922"/>
    </source>
</evidence>
<dbReference type="PANTHER" id="PTHR11070:SF2">
    <property type="entry name" value="ATP-DEPENDENT DNA HELICASE SRS2"/>
    <property type="match status" value="1"/>
</dbReference>
<dbReference type="GO" id="GO:0000725">
    <property type="term" value="P:recombinational repair"/>
    <property type="evidence" value="ECO:0007669"/>
    <property type="project" value="TreeGrafter"/>
</dbReference>
<dbReference type="Pfam" id="PF13361">
    <property type="entry name" value="UvrD_C"/>
    <property type="match status" value="1"/>
</dbReference>
<evidence type="ECO:0000256" key="3">
    <source>
        <dbReference type="ARBA" id="ARBA00022801"/>
    </source>
</evidence>
<evidence type="ECO:0000256" key="10">
    <source>
        <dbReference type="ARBA" id="ARBA00048988"/>
    </source>
</evidence>
<dbReference type="InterPro" id="IPR013986">
    <property type="entry name" value="DExx_box_DNA_helicase_dom_sf"/>
</dbReference>
<evidence type="ECO:0000259" key="13">
    <source>
        <dbReference type="PROSITE" id="PS51217"/>
    </source>
</evidence>
<comment type="catalytic activity">
    <reaction evidence="10">
        <text>ATP + H2O = ADP + phosphate + H(+)</text>
        <dbReference type="Rhea" id="RHEA:13065"/>
        <dbReference type="ChEBI" id="CHEBI:15377"/>
        <dbReference type="ChEBI" id="CHEBI:15378"/>
        <dbReference type="ChEBI" id="CHEBI:30616"/>
        <dbReference type="ChEBI" id="CHEBI:43474"/>
        <dbReference type="ChEBI" id="CHEBI:456216"/>
        <dbReference type="EC" id="5.6.2.4"/>
    </reaction>
</comment>
<dbReference type="InterPro" id="IPR000212">
    <property type="entry name" value="DNA_helicase_UvrD/REP"/>
</dbReference>
<dbReference type="InterPro" id="IPR027417">
    <property type="entry name" value="P-loop_NTPase"/>
</dbReference>
<dbReference type="GO" id="GO:0016787">
    <property type="term" value="F:hydrolase activity"/>
    <property type="evidence" value="ECO:0007669"/>
    <property type="project" value="UniProtKB-UniRule"/>
</dbReference>
<name>A0AA43XIJ7_9CLOT</name>
<feature type="binding site" evidence="11">
    <location>
        <begin position="34"/>
        <end position="41"/>
    </location>
    <ligand>
        <name>ATP</name>
        <dbReference type="ChEBI" id="CHEBI:30616"/>
    </ligand>
</feature>
<evidence type="ECO:0000256" key="8">
    <source>
        <dbReference type="ARBA" id="ARBA00034617"/>
    </source>
</evidence>
<evidence type="ECO:0000256" key="5">
    <source>
        <dbReference type="ARBA" id="ARBA00022840"/>
    </source>
</evidence>
<dbReference type="AlphaFoldDB" id="A0AA43XIJ7"/>
<evidence type="ECO:0000256" key="2">
    <source>
        <dbReference type="ARBA" id="ARBA00022741"/>
    </source>
</evidence>
<evidence type="ECO:0000256" key="6">
    <source>
        <dbReference type="ARBA" id="ARBA00023125"/>
    </source>
</evidence>
<feature type="domain" description="UvrD-like helicase ATP-binding" evidence="12">
    <location>
        <begin position="13"/>
        <end position="299"/>
    </location>
</feature>
<dbReference type="Gene3D" id="3.40.50.300">
    <property type="entry name" value="P-loop containing nucleotide triphosphate hydrolases"/>
    <property type="match status" value="2"/>
</dbReference>
<comment type="caution">
    <text evidence="14">The sequence shown here is derived from an EMBL/GenBank/DDBJ whole genome shotgun (WGS) entry which is preliminary data.</text>
</comment>
<evidence type="ECO:0000256" key="7">
    <source>
        <dbReference type="ARBA" id="ARBA00023235"/>
    </source>
</evidence>
<dbReference type="GO" id="GO:0005524">
    <property type="term" value="F:ATP binding"/>
    <property type="evidence" value="ECO:0007669"/>
    <property type="project" value="UniProtKB-UniRule"/>
</dbReference>
<keyword evidence="2 11" id="KW-0547">Nucleotide-binding</keyword>
<evidence type="ECO:0000313" key="15">
    <source>
        <dbReference type="Proteomes" id="UP000449710"/>
    </source>
</evidence>
<keyword evidence="15" id="KW-1185">Reference proteome</keyword>
<dbReference type="PROSITE" id="PS51217">
    <property type="entry name" value="UVRD_HELICASE_CTER"/>
    <property type="match status" value="1"/>
</dbReference>
<accession>A0AA43XIJ7</accession>
<evidence type="ECO:0000256" key="4">
    <source>
        <dbReference type="ARBA" id="ARBA00022806"/>
    </source>
</evidence>
<dbReference type="RefSeq" id="WP_160718296.1">
    <property type="nucleotide sequence ID" value="NZ_SUMG01000001.1"/>
</dbReference>
<keyword evidence="7" id="KW-0413">Isomerase</keyword>
<evidence type="ECO:0000256" key="9">
    <source>
        <dbReference type="ARBA" id="ARBA00034808"/>
    </source>
</evidence>
<comment type="catalytic activity">
    <reaction evidence="8">
        <text>Couples ATP hydrolysis with the unwinding of duplex DNA by translocating in the 3'-5' direction.</text>
        <dbReference type="EC" id="5.6.2.4"/>
    </reaction>
</comment>
<gene>
    <name evidence="14" type="ORF">ISALK_00605</name>
</gene>
<dbReference type="Proteomes" id="UP000449710">
    <property type="component" value="Unassembled WGS sequence"/>
</dbReference>
<dbReference type="InterPro" id="IPR014017">
    <property type="entry name" value="DNA_helicase_UvrD-like_C"/>
</dbReference>
<dbReference type="PROSITE" id="PS51198">
    <property type="entry name" value="UVRD_HELICASE_ATP_BIND"/>
    <property type="match status" value="1"/>
</dbReference>
<proteinExistence type="inferred from homology"/>
<keyword evidence="4 11" id="KW-0347">Helicase</keyword>
<evidence type="ECO:0000259" key="12">
    <source>
        <dbReference type="PROSITE" id="PS51198"/>
    </source>
</evidence>
<evidence type="ECO:0000256" key="11">
    <source>
        <dbReference type="PROSITE-ProRule" id="PRU00560"/>
    </source>
</evidence>
<feature type="domain" description="UvrD-like helicase C-terminal" evidence="13">
    <location>
        <begin position="300"/>
        <end position="565"/>
    </location>
</feature>
<sequence>MDMNDYLNKKFSIVCNPQQKQAMEHVKGPAIVLAVAGSGKTTTLVSRTANLILNHGINPEEIYTMTFSKASARDMEQRFRELFGKEIQGRPNFSTIHSFAFRIVKFVFQQKKRRLSILEEESKNPKEKTKTAVLGALFQKYNGEYPTEEKIENLVTKLSFVKNRMIPYDQLKDHETVGDIPNFEKIYKDYETYKKQREVIDYDDMLVLALKILQNSMDLLQRCRRIYPFIQVDEFQDTSPLQFEIIKTLAFPKNNLFVVGDDDQGIYSWRGTDPKIMLDFPEIYREAKVYFMEENFRSTPELVALANGLIEKNKERYHKKSFTKNPSDPGIIQKVYRDEKGQLEGILQELRGEKNPESAAILFRNNVSAIPLIKALHKEGMPFYIRDYRNKFFNHWVIQDLKAFMAVAVDPGDLTAFNRIYYKNDAYLSKKMMLYTEEVLRKRKNMTNIFDAMLTYPGIKRYQSQRIEKIQRGLKALGRKKGEEIVTFIEEDLGYGQFLERKSDHSGASMENGKGILDTVRALCEDLESITDFEEIIEGFKEVLEQGKRNFGKGVTLTTVHSAKGLEFPKVYVMDLMDEVFPSAGSLKKSDEQGENALLEEERRLFYVALTRAKSRLNLLTMEKRYGAPVKPSRFLQEIKGDIRNRSWKNQWKDRLFQRDEKESDKSNGNPLKTVNREIFHEKFGKGRIIKIHDEDRITVRFQQGGEKILHLQYLMDKDLVRF</sequence>
<keyword evidence="6" id="KW-0238">DNA-binding</keyword>
<protein>
    <recommendedName>
        <fullName evidence="9">DNA 3'-5' helicase</fullName>
        <ecNumber evidence="9">5.6.2.4</ecNumber>
    </recommendedName>
</protein>
<dbReference type="SUPFAM" id="SSF52540">
    <property type="entry name" value="P-loop containing nucleoside triphosphate hydrolases"/>
    <property type="match status" value="1"/>
</dbReference>
<dbReference type="GO" id="GO:0043138">
    <property type="term" value="F:3'-5' DNA helicase activity"/>
    <property type="evidence" value="ECO:0007669"/>
    <property type="project" value="UniProtKB-EC"/>
</dbReference>
<dbReference type="PANTHER" id="PTHR11070">
    <property type="entry name" value="UVRD / RECB / PCRA DNA HELICASE FAMILY MEMBER"/>
    <property type="match status" value="1"/>
</dbReference>
<dbReference type="InterPro" id="IPR014016">
    <property type="entry name" value="UvrD-like_ATP-bd"/>
</dbReference>
<dbReference type="EMBL" id="SUMG01000001">
    <property type="protein sequence ID" value="NBG86989.1"/>
    <property type="molecule type" value="Genomic_DNA"/>
</dbReference>
<dbReference type="Gene3D" id="1.10.10.160">
    <property type="match status" value="1"/>
</dbReference>
<organism evidence="14 15">
    <name type="scientific">Isachenkonia alkalipeptolytica</name>
    <dbReference type="NCBI Taxonomy" id="2565777"/>
    <lineage>
        <taxon>Bacteria</taxon>
        <taxon>Bacillati</taxon>
        <taxon>Bacillota</taxon>
        <taxon>Clostridia</taxon>
        <taxon>Eubacteriales</taxon>
        <taxon>Clostridiaceae</taxon>
        <taxon>Isachenkonia</taxon>
    </lineage>
</organism>
<keyword evidence="3 11" id="KW-0378">Hydrolase</keyword>
<dbReference type="Gene3D" id="1.10.486.10">
    <property type="entry name" value="PCRA, domain 4"/>
    <property type="match status" value="1"/>
</dbReference>
<dbReference type="Pfam" id="PF00580">
    <property type="entry name" value="UvrD-helicase"/>
    <property type="match status" value="1"/>
</dbReference>
<evidence type="ECO:0000313" key="14">
    <source>
        <dbReference type="EMBL" id="NBG86989.1"/>
    </source>
</evidence>
<dbReference type="CDD" id="cd17932">
    <property type="entry name" value="DEXQc_UvrD"/>
    <property type="match status" value="1"/>
</dbReference>
<dbReference type="GO" id="GO:0003677">
    <property type="term" value="F:DNA binding"/>
    <property type="evidence" value="ECO:0007669"/>
    <property type="project" value="UniProtKB-KW"/>
</dbReference>
<comment type="similarity">
    <text evidence="1">Belongs to the helicase family. UvrD subfamily.</text>
</comment>
<keyword evidence="5 11" id="KW-0067">ATP-binding</keyword>
<reference evidence="14 15" key="1">
    <citation type="submission" date="2019-04" db="EMBL/GenBank/DDBJ databases">
        <title>Isachenkonia alkalipeptolytica gen. nov. sp. nov. a new anaerobic, alkiliphilic organothrophic bacterium capable to reduce synthesized ferrihydrite isolated from a soda lake.</title>
        <authorList>
            <person name="Toshchakov S.V."/>
            <person name="Zavarzina D.G."/>
            <person name="Zhilina T.N."/>
            <person name="Kostrikina N.A."/>
            <person name="Kublanov I.V."/>
        </authorList>
    </citation>
    <scope>NUCLEOTIDE SEQUENCE [LARGE SCALE GENOMIC DNA]</scope>
    <source>
        <strain evidence="14 15">Z-1701</strain>
    </source>
</reference>
<dbReference type="EC" id="5.6.2.4" evidence="9"/>